<dbReference type="InterPro" id="IPR043562">
    <property type="entry name" value="RAX/RAX2"/>
</dbReference>
<feature type="DNA-binding region" description="Homeobox" evidence="3">
    <location>
        <begin position="1270"/>
        <end position="1320"/>
    </location>
</feature>
<feature type="region of interest" description="Disordered" evidence="5">
    <location>
        <begin position="1391"/>
        <end position="1429"/>
    </location>
</feature>
<dbReference type="EMBL" id="JRES01000440">
    <property type="protein sequence ID" value="KNC31159.1"/>
    <property type="molecule type" value="Genomic_DNA"/>
</dbReference>
<dbReference type="CDD" id="cd00086">
    <property type="entry name" value="homeodomain"/>
    <property type="match status" value="1"/>
</dbReference>
<sequence length="1463" mass="163116">MASKTTSYASSSSQSVVTPKELLLVLSILNEKQKLKHKQQTEKEMQQQQLQYQHLHYHHQHHEQQEHKQQQLQESKWKGKLEESLQLMELSQIELIYRAEGNANLVLALPQFKKVLRLPKIYKQHEQKQLEQEPQYQETECNQGLSQQHQHAQEQQKQQDEMKQQEPNKISTTGQQQNKNDAVGILTMDHYVAYISIIRCLVGNEFVFEADIVAVPNPIDRHWINEHIKPYRPANRLDKEFGGHFGLLLPDATQLPAEFDILCSNLQRKKQPATETTVTKTSQCSNSISINNSGSISNNIFGSDTFAIEIKPKQGWLLPNDVNNLFDIKPKKTQTIRAAQPPSLSETTTSKAAVATTVPTAAPAKALKSSTDSGCFTTTQTEPSRTIMAATTTPPVISQQAEAMTSRCCNNSTSGTTRNDKISHSLYDRVDTRCRYCCMQFLKIKQQKIYKRNQYCPIDLFSGNTEQMLFALQSLFECPQNNLRIFRNGNIVFDDQISRTSKIDELFSSDKLQLIKHLLVTCLLREYEGKVEAKFGEKKQTNKETKQEQIHASTASVAAVKEGEADGDEYGAGICAGVVDGQPQLSVTSCKKQKLNTMPKTTVAASTTTLTETEVTKVKSTLTSAKPIFTMDTTSTSSFDYTTRCLEQINKAEVTCLPKNCVLQKILHLQSLAKINLQFMLDHEYADKKGKTYNIICKLLEKFAKNHNELTLCQLSPEEQYILGATALDCSIMITFCEIENDEYPKESLIDSPHVVSIFDTDGTIKDTSRRYANTNQAITPRHTIDAILGLKNRHQMNDGDCNDATDLRCNKTLAQLRNMDNHMVTLMQQQRNNSTYSLPSPNGQMHQSNMSSMNLPPPSSHPQHGQHSHLGYHNTLMNFQQQQQQHNFHAATNHVLSYSNLQDTTDINDSRISPSMSSSDYLNSMHQMVEANNLNQLHHNNDMSPHANMTTQSQIQPPSATSAIMNSGVYHSHQQHLAALAAHAQAQHDQKFAKSSSLSSTTSTAAATTTAAAAASLVASTMANQMTASSTYFSNNDAANLVHNLNDYDERSLSSMSNGGDIDAVTEDEDEAKDPNDTHNIDVTSSPQSSQHTGFGNGTGLKRKLTSNSSPYCDDLNAINNINTNDDRNSECLSKNIMNSNGGAGDNYLLKNQFEGGVRPRSLEDMQKQNFMSLNGNSTIEHHLSGQSQQQQQQKHLDDYNRLHHISVGGSGGPAVDQQDRLNDNDSVINGSCASSEDLNQTNSSEQGEKITSGSDDEGQDDNCSKKKHRRNRTTFTTYQLHELERAFEKSHYPDVYSREELAMKVWFQNRRAKWRRQEKSESLRLGLTHFTQLPHRLGCGPSGLPVDPWLSPPLLSALPGFLSHPQTVYPSYLTPPLSLTPSNLAMSSLAGMGPHGPSVHGPHPTGHHQPPPGMTLGSSSSHGGHQHLQLTHLSPHLSLDGRNESSNICSKFNVLYINNIL</sequence>
<dbReference type="Pfam" id="PF00046">
    <property type="entry name" value="Homeodomain"/>
    <property type="match status" value="1"/>
</dbReference>
<dbReference type="SUPFAM" id="SSF46689">
    <property type="entry name" value="Homeodomain-like"/>
    <property type="match status" value="1"/>
</dbReference>
<evidence type="ECO:0000256" key="1">
    <source>
        <dbReference type="ARBA" id="ARBA00004123"/>
    </source>
</evidence>
<feature type="region of interest" description="Disordered" evidence="5">
    <location>
        <begin position="834"/>
        <end position="871"/>
    </location>
</feature>
<dbReference type="InterPro" id="IPR009057">
    <property type="entry name" value="Homeodomain-like_sf"/>
</dbReference>
<feature type="compositionally biased region" description="Low complexity" evidence="5">
    <location>
        <begin position="1418"/>
        <end position="1429"/>
    </location>
</feature>
<feature type="compositionally biased region" description="Polar residues" evidence="5">
    <location>
        <begin position="834"/>
        <end position="848"/>
    </location>
</feature>
<dbReference type="GO" id="GO:0035299">
    <property type="term" value="F:inositol-1,3,4,5,6-pentakisphosphate 2-kinase activity"/>
    <property type="evidence" value="ECO:0007669"/>
    <property type="project" value="InterPro"/>
</dbReference>
<dbReference type="Pfam" id="PF06090">
    <property type="entry name" value="Ins_P5_2-kin"/>
    <property type="match status" value="2"/>
</dbReference>
<dbReference type="STRING" id="7375.A0A0L0CI29"/>
<dbReference type="InterPro" id="IPR009286">
    <property type="entry name" value="Ins_P5_2-kin"/>
</dbReference>
<accession>A0A0L0CI29</accession>
<feature type="region of interest" description="Disordered" evidence="5">
    <location>
        <begin position="129"/>
        <end position="177"/>
    </location>
</feature>
<keyword evidence="3 4" id="KW-0371">Homeobox</keyword>
<feature type="region of interest" description="Disordered" evidence="5">
    <location>
        <begin position="1205"/>
        <end position="1270"/>
    </location>
</feature>
<comment type="similarity">
    <text evidence="2">Belongs to the IPK1 type 2 family.</text>
</comment>
<feature type="compositionally biased region" description="Polar residues" evidence="5">
    <location>
        <begin position="1082"/>
        <end position="1095"/>
    </location>
</feature>
<feature type="compositionally biased region" description="Polar residues" evidence="5">
    <location>
        <begin position="132"/>
        <end position="146"/>
    </location>
</feature>
<evidence type="ECO:0000313" key="8">
    <source>
        <dbReference type="Proteomes" id="UP000037069"/>
    </source>
</evidence>
<comment type="caution">
    <text evidence="7">The sequence shown here is derived from an EMBL/GenBank/DDBJ whole genome shotgun (WGS) entry which is preliminary data.</text>
</comment>
<dbReference type="InterPro" id="IPR001356">
    <property type="entry name" value="HD"/>
</dbReference>
<dbReference type="OrthoDB" id="6159439at2759"/>
<evidence type="ECO:0000256" key="4">
    <source>
        <dbReference type="RuleBase" id="RU000682"/>
    </source>
</evidence>
<dbReference type="Gene3D" id="1.10.10.60">
    <property type="entry name" value="Homeodomain-like"/>
    <property type="match status" value="1"/>
</dbReference>
<evidence type="ECO:0000256" key="5">
    <source>
        <dbReference type="SAM" id="MobiDB-lite"/>
    </source>
</evidence>
<dbReference type="GO" id="GO:0000978">
    <property type="term" value="F:RNA polymerase II cis-regulatory region sequence-specific DNA binding"/>
    <property type="evidence" value="ECO:0007669"/>
    <property type="project" value="TreeGrafter"/>
</dbReference>
<dbReference type="GO" id="GO:0045944">
    <property type="term" value="P:positive regulation of transcription by RNA polymerase II"/>
    <property type="evidence" value="ECO:0007669"/>
    <property type="project" value="InterPro"/>
</dbReference>
<organism evidence="7 8">
    <name type="scientific">Lucilia cuprina</name>
    <name type="common">Green bottle fly</name>
    <name type="synonym">Australian sheep blowfly</name>
    <dbReference type="NCBI Taxonomy" id="7375"/>
    <lineage>
        <taxon>Eukaryota</taxon>
        <taxon>Metazoa</taxon>
        <taxon>Ecdysozoa</taxon>
        <taxon>Arthropoda</taxon>
        <taxon>Hexapoda</taxon>
        <taxon>Insecta</taxon>
        <taxon>Pterygota</taxon>
        <taxon>Neoptera</taxon>
        <taxon>Endopterygota</taxon>
        <taxon>Diptera</taxon>
        <taxon>Brachycera</taxon>
        <taxon>Muscomorpha</taxon>
        <taxon>Oestroidea</taxon>
        <taxon>Calliphoridae</taxon>
        <taxon>Luciliinae</taxon>
        <taxon>Lucilia</taxon>
    </lineage>
</organism>
<dbReference type="PANTHER" id="PTHR46271:SF4">
    <property type="entry name" value="HOMEOBOX PROTEIN, PUTATIVE-RELATED"/>
    <property type="match status" value="1"/>
</dbReference>
<dbReference type="GO" id="GO:0005524">
    <property type="term" value="F:ATP binding"/>
    <property type="evidence" value="ECO:0007669"/>
    <property type="project" value="InterPro"/>
</dbReference>
<dbReference type="InterPro" id="IPR043001">
    <property type="entry name" value="IP5_2-K_N_lobe"/>
</dbReference>
<keyword evidence="3 4" id="KW-0539">Nucleus</keyword>
<feature type="compositionally biased region" description="Low complexity" evidence="5">
    <location>
        <begin position="1393"/>
        <end position="1410"/>
    </location>
</feature>
<evidence type="ECO:0000256" key="3">
    <source>
        <dbReference type="PROSITE-ProRule" id="PRU00108"/>
    </source>
</evidence>
<reference evidence="7 8" key="1">
    <citation type="journal article" date="2015" name="Nat. Commun.">
        <title>Lucilia cuprina genome unlocks parasitic fly biology to underpin future interventions.</title>
        <authorList>
            <person name="Anstead C.A."/>
            <person name="Korhonen P.K."/>
            <person name="Young N.D."/>
            <person name="Hall R.S."/>
            <person name="Jex A.R."/>
            <person name="Murali S.C."/>
            <person name="Hughes D.S."/>
            <person name="Lee S.F."/>
            <person name="Perry T."/>
            <person name="Stroehlein A.J."/>
            <person name="Ansell B.R."/>
            <person name="Breugelmans B."/>
            <person name="Hofmann A."/>
            <person name="Qu J."/>
            <person name="Dugan S."/>
            <person name="Lee S.L."/>
            <person name="Chao H."/>
            <person name="Dinh H."/>
            <person name="Han Y."/>
            <person name="Doddapaneni H.V."/>
            <person name="Worley K.C."/>
            <person name="Muzny D.M."/>
            <person name="Ioannidis P."/>
            <person name="Waterhouse R.M."/>
            <person name="Zdobnov E.M."/>
            <person name="James P.J."/>
            <person name="Bagnall N.H."/>
            <person name="Kotze A.C."/>
            <person name="Gibbs R.A."/>
            <person name="Richards S."/>
            <person name="Batterham P."/>
            <person name="Gasser R.B."/>
        </authorList>
    </citation>
    <scope>NUCLEOTIDE SEQUENCE [LARGE SCALE GENOMIC DNA]</scope>
    <source>
        <strain evidence="7 8">LS</strain>
        <tissue evidence="7">Full body</tissue>
    </source>
</reference>
<dbReference type="PANTHER" id="PTHR46271">
    <property type="entry name" value="HOMEOBOX PROTEIN, PUTATIVE-RELATED"/>
    <property type="match status" value="1"/>
</dbReference>
<feature type="domain" description="Homeobox" evidence="6">
    <location>
        <begin position="1268"/>
        <end position="1319"/>
    </location>
</feature>
<name>A0A0L0CI29_LUCCU</name>
<keyword evidence="3 4" id="KW-0238">DNA-binding</keyword>
<evidence type="ECO:0000313" key="7">
    <source>
        <dbReference type="EMBL" id="KNC31159.1"/>
    </source>
</evidence>
<feature type="region of interest" description="Disordered" evidence="5">
    <location>
        <begin position="36"/>
        <end position="75"/>
    </location>
</feature>
<feature type="compositionally biased region" description="Polar residues" evidence="5">
    <location>
        <begin position="1226"/>
        <end position="1255"/>
    </location>
</feature>
<dbReference type="GO" id="GO:0000981">
    <property type="term" value="F:DNA-binding transcription factor activity, RNA polymerase II-specific"/>
    <property type="evidence" value="ECO:0007669"/>
    <property type="project" value="InterPro"/>
</dbReference>
<feature type="compositionally biased region" description="Basic and acidic residues" evidence="5">
    <location>
        <begin position="62"/>
        <end position="75"/>
    </location>
</feature>
<comment type="subcellular location">
    <subcellularLocation>
        <location evidence="1 3 4">Nucleus</location>
    </subcellularLocation>
</comment>
<dbReference type="PROSITE" id="PS50071">
    <property type="entry name" value="HOMEOBOX_2"/>
    <property type="match status" value="1"/>
</dbReference>
<dbReference type="Proteomes" id="UP000037069">
    <property type="component" value="Unassembled WGS sequence"/>
</dbReference>
<evidence type="ECO:0000256" key="2">
    <source>
        <dbReference type="ARBA" id="ARBA00007229"/>
    </source>
</evidence>
<keyword evidence="8" id="KW-1185">Reference proteome</keyword>
<evidence type="ECO:0000259" key="6">
    <source>
        <dbReference type="PROSITE" id="PS50071"/>
    </source>
</evidence>
<feature type="compositionally biased region" description="Low complexity" evidence="5">
    <location>
        <begin position="862"/>
        <end position="871"/>
    </location>
</feature>
<feature type="region of interest" description="Disordered" evidence="5">
    <location>
        <begin position="1069"/>
        <end position="1104"/>
    </location>
</feature>
<dbReference type="Gene3D" id="3.30.200.110">
    <property type="entry name" value="Inositol-pentakisphosphate 2-kinase, N-lobe"/>
    <property type="match status" value="1"/>
</dbReference>
<feature type="compositionally biased region" description="Basic and acidic residues" evidence="5">
    <location>
        <begin position="151"/>
        <end position="166"/>
    </location>
</feature>
<protein>
    <submittedName>
        <fullName evidence="7">Retinal homeobox protein Rx</fullName>
    </submittedName>
</protein>
<feature type="compositionally biased region" description="Polar residues" evidence="5">
    <location>
        <begin position="167"/>
        <end position="177"/>
    </location>
</feature>
<dbReference type="GO" id="GO:0005634">
    <property type="term" value="C:nucleus"/>
    <property type="evidence" value="ECO:0007669"/>
    <property type="project" value="UniProtKB-SubCell"/>
</dbReference>
<dbReference type="SMART" id="SM00389">
    <property type="entry name" value="HOX"/>
    <property type="match status" value="1"/>
</dbReference>
<gene>
    <name evidence="7" type="ORF">FF38_13952</name>
</gene>
<proteinExistence type="inferred from homology"/>